<dbReference type="InterPro" id="IPR009003">
    <property type="entry name" value="Peptidase_S1_PA"/>
</dbReference>
<dbReference type="PRINTS" id="PR00834">
    <property type="entry name" value="PROTEASES2C"/>
</dbReference>
<name>A0A841SPX5_9BACL</name>
<keyword evidence="1" id="KW-0645">Protease</keyword>
<keyword evidence="5" id="KW-1133">Transmembrane helix</keyword>
<evidence type="ECO:0000256" key="2">
    <source>
        <dbReference type="ARBA" id="ARBA00022801"/>
    </source>
</evidence>
<protein>
    <submittedName>
        <fullName evidence="6">Trypsin-like peptidase domain-containing protein</fullName>
    </submittedName>
</protein>
<keyword evidence="5" id="KW-0472">Membrane</keyword>
<dbReference type="InterPro" id="IPR001940">
    <property type="entry name" value="Peptidase_S1C"/>
</dbReference>
<dbReference type="SUPFAM" id="SSF50494">
    <property type="entry name" value="Trypsin-like serine proteases"/>
    <property type="match status" value="1"/>
</dbReference>
<evidence type="ECO:0000313" key="6">
    <source>
        <dbReference type="EMBL" id="MBB6633252.1"/>
    </source>
</evidence>
<dbReference type="PANTHER" id="PTHR43343:SF3">
    <property type="entry name" value="PROTEASE DO-LIKE 8, CHLOROPLASTIC"/>
    <property type="match status" value="1"/>
</dbReference>
<keyword evidence="7" id="KW-1185">Reference proteome</keyword>
<feature type="region of interest" description="Disordered" evidence="4">
    <location>
        <begin position="45"/>
        <end position="65"/>
    </location>
</feature>
<dbReference type="InterPro" id="IPR051201">
    <property type="entry name" value="Chloro_Bact_Ser_Proteases"/>
</dbReference>
<dbReference type="Proteomes" id="UP000535838">
    <property type="component" value="Unassembled WGS sequence"/>
</dbReference>
<keyword evidence="2" id="KW-0378">Hydrolase</keyword>
<dbReference type="GO" id="GO:0006508">
    <property type="term" value="P:proteolysis"/>
    <property type="evidence" value="ECO:0007669"/>
    <property type="project" value="UniProtKB-KW"/>
</dbReference>
<comment type="caution">
    <text evidence="6">The sequence shown here is derived from an EMBL/GenBank/DDBJ whole genome shotgun (WGS) entry which is preliminary data.</text>
</comment>
<feature type="compositionally biased region" description="Gly residues" evidence="4">
    <location>
        <begin position="50"/>
        <end position="60"/>
    </location>
</feature>
<organism evidence="6 7">
    <name type="scientific">Cohnella thailandensis</name>
    <dbReference type="NCBI Taxonomy" id="557557"/>
    <lineage>
        <taxon>Bacteria</taxon>
        <taxon>Bacillati</taxon>
        <taxon>Bacillota</taxon>
        <taxon>Bacilli</taxon>
        <taxon>Bacillales</taxon>
        <taxon>Paenibacillaceae</taxon>
        <taxon>Cohnella</taxon>
    </lineage>
</organism>
<keyword evidence="3" id="KW-0720">Serine protease</keyword>
<evidence type="ECO:0000313" key="7">
    <source>
        <dbReference type="Proteomes" id="UP000535838"/>
    </source>
</evidence>
<keyword evidence="5" id="KW-0812">Transmembrane</keyword>
<evidence type="ECO:0000256" key="5">
    <source>
        <dbReference type="SAM" id="Phobius"/>
    </source>
</evidence>
<evidence type="ECO:0000256" key="3">
    <source>
        <dbReference type="ARBA" id="ARBA00022825"/>
    </source>
</evidence>
<proteinExistence type="predicted"/>
<evidence type="ECO:0000256" key="4">
    <source>
        <dbReference type="SAM" id="MobiDB-lite"/>
    </source>
</evidence>
<reference evidence="6 7" key="1">
    <citation type="submission" date="2020-08" db="EMBL/GenBank/DDBJ databases">
        <title>Cohnella phylogeny.</title>
        <authorList>
            <person name="Dunlap C."/>
        </authorList>
    </citation>
    <scope>NUCLEOTIDE SEQUENCE [LARGE SCALE GENOMIC DNA]</scope>
    <source>
        <strain evidence="6 7">DSM 25241</strain>
    </source>
</reference>
<accession>A0A841SPX5</accession>
<dbReference type="GO" id="GO:0004252">
    <property type="term" value="F:serine-type endopeptidase activity"/>
    <property type="evidence" value="ECO:0007669"/>
    <property type="project" value="InterPro"/>
</dbReference>
<dbReference type="Gene3D" id="2.40.10.120">
    <property type="match status" value="1"/>
</dbReference>
<dbReference type="PANTHER" id="PTHR43343">
    <property type="entry name" value="PEPTIDASE S12"/>
    <property type="match status" value="1"/>
</dbReference>
<feature type="transmembrane region" description="Helical" evidence="5">
    <location>
        <begin position="71"/>
        <end position="89"/>
    </location>
</feature>
<dbReference type="EMBL" id="JACJVQ010000003">
    <property type="protein sequence ID" value="MBB6633252.1"/>
    <property type="molecule type" value="Genomic_DNA"/>
</dbReference>
<dbReference type="AlphaFoldDB" id="A0A841SPX5"/>
<gene>
    <name evidence="6" type="ORF">H7B67_03870</name>
</gene>
<sequence length="367" mass="38443">MIRMNDHKDNKHEIDSRDETLTVYRYDSSRQVASLKSSYEEELNAAGTSGVSGNGGGSRGGRSKKGSARPILASFLAGALVVGGLSFLSDRMNLFTGGSSAVESAASGSSSYSSSAGFTTASLNVDEKISSVFDEANPAVVEIENYGVETASQGNWLFGGRGGFMDPRQQQQQQEQSNAEPVLMGTGTGFFFNEDGYILTNEHVIADATELKVTVPGYDEQLTATVVNSNADLDLAVLKVESPDGTKFPALTIGDSDAAKIGDWVIAIGNPYGLDHTMTVGVLSAKERPITITDDDGTEHNYEHLLQTDASINPGNSGGPLLNAQGEVIGVNTAVNAEAQGIGFAIPASTIQDALTDLMAGTTVKSL</sequence>
<evidence type="ECO:0000256" key="1">
    <source>
        <dbReference type="ARBA" id="ARBA00022670"/>
    </source>
</evidence>
<dbReference type="Pfam" id="PF13365">
    <property type="entry name" value="Trypsin_2"/>
    <property type="match status" value="1"/>
</dbReference>